<comment type="catalytic activity">
    <reaction evidence="9">
        <text>tRNA(Leu) + L-leucine + ATP = L-leucyl-tRNA(Leu) + AMP + diphosphate</text>
        <dbReference type="Rhea" id="RHEA:11688"/>
        <dbReference type="Rhea" id="RHEA-COMP:9613"/>
        <dbReference type="Rhea" id="RHEA-COMP:9622"/>
        <dbReference type="ChEBI" id="CHEBI:30616"/>
        <dbReference type="ChEBI" id="CHEBI:33019"/>
        <dbReference type="ChEBI" id="CHEBI:57427"/>
        <dbReference type="ChEBI" id="CHEBI:78442"/>
        <dbReference type="ChEBI" id="CHEBI:78494"/>
        <dbReference type="ChEBI" id="CHEBI:456215"/>
        <dbReference type="EC" id="6.1.1.4"/>
    </reaction>
</comment>
<evidence type="ECO:0000256" key="7">
    <source>
        <dbReference type="ARBA" id="ARBA00022917"/>
    </source>
</evidence>
<accession>A0ABC7ZIQ4</accession>
<evidence type="ECO:0000256" key="11">
    <source>
        <dbReference type="RuleBase" id="RU363035"/>
    </source>
</evidence>
<keyword evidence="3" id="KW-0963">Cytoplasm</keyword>
<evidence type="ECO:0000256" key="4">
    <source>
        <dbReference type="ARBA" id="ARBA00022598"/>
    </source>
</evidence>
<feature type="domain" description="Methionyl/Leucyl tRNA synthetase" evidence="13">
    <location>
        <begin position="37"/>
        <end position="169"/>
    </location>
</feature>
<dbReference type="Pfam" id="PF00133">
    <property type="entry name" value="tRNA-synt_1"/>
    <property type="match status" value="1"/>
</dbReference>
<dbReference type="EC" id="6.1.1.4" evidence="2 10"/>
<evidence type="ECO:0000259" key="12">
    <source>
        <dbReference type="Pfam" id="PF00133"/>
    </source>
</evidence>
<keyword evidence="7 11" id="KW-0648">Protein biosynthesis</keyword>
<evidence type="ECO:0000256" key="8">
    <source>
        <dbReference type="ARBA" id="ARBA00023146"/>
    </source>
</evidence>
<dbReference type="Gene3D" id="1.10.730.10">
    <property type="entry name" value="Isoleucyl-tRNA Synthetase, Domain 1"/>
    <property type="match status" value="1"/>
</dbReference>
<dbReference type="PRINTS" id="PR00985">
    <property type="entry name" value="TRNASYNTHLEU"/>
</dbReference>
<dbReference type="CDD" id="cd00812">
    <property type="entry name" value="LeuRS_core"/>
    <property type="match status" value="1"/>
</dbReference>
<evidence type="ECO:0000256" key="1">
    <source>
        <dbReference type="ARBA" id="ARBA00005594"/>
    </source>
</evidence>
<evidence type="ECO:0000313" key="15">
    <source>
        <dbReference type="EMBL" id="AFQ04091.1"/>
    </source>
</evidence>
<dbReference type="Proteomes" id="UP000005254">
    <property type="component" value="Chromosome"/>
</dbReference>
<organism evidence="15 16">
    <name type="scientific">Mycoplasmoides genitalium M6320</name>
    <dbReference type="NCBI Taxonomy" id="662945"/>
    <lineage>
        <taxon>Bacteria</taxon>
        <taxon>Bacillati</taxon>
        <taxon>Mycoplasmatota</taxon>
        <taxon>Mycoplasmoidales</taxon>
        <taxon>Mycoplasmoidaceae</taxon>
        <taxon>Mycoplasmoides</taxon>
    </lineage>
</organism>
<dbReference type="FunFam" id="1.10.730.10:FF:000002">
    <property type="entry name" value="Leucine--tRNA ligase"/>
    <property type="match status" value="1"/>
</dbReference>
<dbReference type="InterPro" id="IPR009008">
    <property type="entry name" value="Val/Leu/Ile-tRNA-synth_edit"/>
</dbReference>
<dbReference type="EMBL" id="CP003772">
    <property type="protein sequence ID" value="AFQ04091.1"/>
    <property type="molecule type" value="Genomic_DNA"/>
</dbReference>
<dbReference type="SUPFAM" id="SSF47323">
    <property type="entry name" value="Anticodon-binding domain of a subclass of class I aminoacyl-tRNA synthetases"/>
    <property type="match status" value="1"/>
</dbReference>
<dbReference type="FunFam" id="3.40.50.620:FF:000077">
    <property type="entry name" value="Leucine--tRNA ligase"/>
    <property type="match status" value="1"/>
</dbReference>
<feature type="domain" description="Aminoacyl-tRNA synthetase class Ia" evidence="12">
    <location>
        <begin position="393"/>
        <end position="603"/>
    </location>
</feature>
<gene>
    <name evidence="15" type="primary">leuS</name>
    <name evidence="15" type="ORF">CM1_01605</name>
</gene>
<dbReference type="GO" id="GO:0005737">
    <property type="term" value="C:cytoplasm"/>
    <property type="evidence" value="ECO:0007669"/>
    <property type="project" value="UniProtKB-UniRule"/>
</dbReference>
<comment type="similarity">
    <text evidence="1 11">Belongs to the class-I aminoacyl-tRNA synthetase family.</text>
</comment>
<evidence type="ECO:0000256" key="3">
    <source>
        <dbReference type="ARBA" id="ARBA00022490"/>
    </source>
</evidence>
<name>A0ABC7ZIQ4_MYCGT</name>
<dbReference type="GO" id="GO:0005524">
    <property type="term" value="F:ATP binding"/>
    <property type="evidence" value="ECO:0007669"/>
    <property type="project" value="UniProtKB-KW"/>
</dbReference>
<protein>
    <recommendedName>
        <fullName evidence="2 10">Leucine--tRNA ligase</fullName>
        <ecNumber evidence="2 10">6.1.1.4</ecNumber>
    </recommendedName>
</protein>
<dbReference type="GO" id="GO:0004823">
    <property type="term" value="F:leucine-tRNA ligase activity"/>
    <property type="evidence" value="ECO:0007669"/>
    <property type="project" value="UniProtKB-UniRule"/>
</dbReference>
<evidence type="ECO:0000259" key="14">
    <source>
        <dbReference type="Pfam" id="PF13603"/>
    </source>
</evidence>
<keyword evidence="5 11" id="KW-0547">Nucleotide-binding</keyword>
<dbReference type="SUPFAM" id="SSF50677">
    <property type="entry name" value="ValRS/IleRS/LeuRS editing domain"/>
    <property type="match status" value="1"/>
</dbReference>
<dbReference type="PANTHER" id="PTHR43740">
    <property type="entry name" value="LEUCYL-TRNA SYNTHETASE"/>
    <property type="match status" value="1"/>
</dbReference>
<dbReference type="GO" id="GO:0006429">
    <property type="term" value="P:leucyl-tRNA aminoacylation"/>
    <property type="evidence" value="ECO:0007669"/>
    <property type="project" value="UniProtKB-UniRule"/>
</dbReference>
<dbReference type="InterPro" id="IPR025709">
    <property type="entry name" value="Leu_tRNA-synth_edit"/>
</dbReference>
<dbReference type="SUPFAM" id="SSF52374">
    <property type="entry name" value="Nucleotidylyl transferase"/>
    <property type="match status" value="1"/>
</dbReference>
<evidence type="ECO:0000259" key="13">
    <source>
        <dbReference type="Pfam" id="PF09334"/>
    </source>
</evidence>
<evidence type="ECO:0000256" key="10">
    <source>
        <dbReference type="NCBIfam" id="TIGR00396"/>
    </source>
</evidence>
<dbReference type="InterPro" id="IPR009080">
    <property type="entry name" value="tRNAsynth_Ia_anticodon-bd"/>
</dbReference>
<dbReference type="InterPro" id="IPR002300">
    <property type="entry name" value="aa-tRNA-synth_Ia"/>
</dbReference>
<evidence type="ECO:0000256" key="5">
    <source>
        <dbReference type="ARBA" id="ARBA00022741"/>
    </source>
</evidence>
<keyword evidence="8 11" id="KW-0030">Aminoacyl-tRNA synthetase</keyword>
<dbReference type="PANTHER" id="PTHR43740:SF2">
    <property type="entry name" value="LEUCINE--TRNA LIGASE, MITOCHONDRIAL"/>
    <property type="match status" value="1"/>
</dbReference>
<dbReference type="InterPro" id="IPR014729">
    <property type="entry name" value="Rossmann-like_a/b/a_fold"/>
</dbReference>
<dbReference type="InterPro" id="IPR015413">
    <property type="entry name" value="Methionyl/Leucyl_tRNA_Synth"/>
</dbReference>
<dbReference type="AlphaFoldDB" id="A0ABC7ZIQ4"/>
<dbReference type="InterPro" id="IPR002302">
    <property type="entry name" value="Leu-tRNA-ligase"/>
</dbReference>
<dbReference type="Gene3D" id="3.40.50.620">
    <property type="entry name" value="HUPs"/>
    <property type="match status" value="2"/>
</dbReference>
<feature type="domain" description="Leucyl-tRNA synthetase editing" evidence="14">
    <location>
        <begin position="223"/>
        <end position="377"/>
    </location>
</feature>
<evidence type="ECO:0000256" key="9">
    <source>
        <dbReference type="ARBA" id="ARBA00047469"/>
    </source>
</evidence>
<dbReference type="Pfam" id="PF13603">
    <property type="entry name" value="tRNA-synt_1_2"/>
    <property type="match status" value="1"/>
</dbReference>
<dbReference type="Pfam" id="PF09334">
    <property type="entry name" value="tRNA-synt_1g"/>
    <property type="match status" value="1"/>
</dbReference>
<dbReference type="NCBIfam" id="TIGR00396">
    <property type="entry name" value="leuS_bact"/>
    <property type="match status" value="1"/>
</dbReference>
<evidence type="ECO:0000256" key="2">
    <source>
        <dbReference type="ARBA" id="ARBA00013164"/>
    </source>
</evidence>
<dbReference type="KEGG" id="mgx:CM1_01605"/>
<evidence type="ECO:0000313" key="16">
    <source>
        <dbReference type="Proteomes" id="UP000005254"/>
    </source>
</evidence>
<dbReference type="InterPro" id="IPR001412">
    <property type="entry name" value="aa-tRNA-synth_I_CS"/>
</dbReference>
<dbReference type="RefSeq" id="WP_014894011.1">
    <property type="nucleotide sequence ID" value="NC_018497.1"/>
</dbReference>
<reference evidence="15 16" key="1">
    <citation type="journal article" date="2012" name="J. Bacteriol.">
        <title>Draft Genome Sequences of Four Axenic Mycoplasma genitalium Strains Isolated from Denmark, Japan, and Australia.</title>
        <authorList>
            <person name="McGowin C.L."/>
            <person name="Ma L."/>
            <person name="Jensen J.S."/>
            <person name="Mancuso M.M."/>
            <person name="Hamasuna R."/>
            <person name="Adegboye D."/>
            <person name="Martin D.H."/>
        </authorList>
    </citation>
    <scope>NUCLEOTIDE SEQUENCE [LARGE SCALE GENOMIC DNA]</scope>
    <source>
        <strain evidence="15 16">M6320</strain>
    </source>
</reference>
<proteinExistence type="inferred from homology"/>
<keyword evidence="6 11" id="KW-0067">ATP-binding</keyword>
<evidence type="ECO:0000256" key="6">
    <source>
        <dbReference type="ARBA" id="ARBA00022840"/>
    </source>
</evidence>
<dbReference type="FunFam" id="3.40.50.620:FF:000056">
    <property type="entry name" value="Leucine--tRNA ligase"/>
    <property type="match status" value="1"/>
</dbReference>
<dbReference type="PROSITE" id="PS00178">
    <property type="entry name" value="AA_TRNA_LIGASE_I"/>
    <property type="match status" value="1"/>
</dbReference>
<sequence>MYNHNLIEEKWLKKWKNKDVNRFESDSNKKKYYVLDMFPYPSAAGLHLGHVRAYTITDVISRYYKAKGFNVIHPIGFDAFGLPAEQYAINSNQNPGSWTDQNINNFINQLTSFGFDYDYHLSLKTTDPRYYKYTQWIFSELFKANLAELVDIDVNWCEQLGTVLANEEVLIDSNGNAVSERGSFSVEKRKMKQWVLKITTFADALLEGLDTLDWPEPIKEMQRNWIGKSKGVTINFQLKDHKEAIAIFTTKPQTIFGVSFLAVSTNHWLAKKIAETNKKVASFLKKQLQKTTTLKQKATLYDGIDLLTNAIHPLTNELIPVYVANYVIEGYGTDAIMGVGAHNENDNFFARKQKLKIINVIDKKERLQNSFAYNGLTTKEAQVAITNELISQNKAKLTTVYKLRDWIFSRQRYWGEPFPIIFDENNTPHLVEQLPVELPLLENYKPDGSGNSPLMRNQAWVNIVKDNIHYQRETNTMPQWAGSCWYYLGYLMLIKNPNFWPIDSKEAKKLFDQYLPVDLYVGGAEHAVLHLLYARFWHKFLFDKKLVSTKEPFQKLINQGMVLGPDGKKMSKSKGNTINPTPLVDSHGADALRLYLMFMGPISASLTWNDEGLNGMRRWLDRVYNFFFNHAVVTDQVSQETTFAYNLFLKNSYCHLDKHELNLVISEMMIFLNFLYKTKKISLNYAKGFLTVLSFFAPFLAEELNEKCGLEPFVVKQAISLVDYQLFETAKTKVILSINGKFKAAKEFTKGSLEIDVLESFKQDKEINDILNQPIERVVYVQDRIINVLLKK</sequence>
<keyword evidence="4 11" id="KW-0436">Ligase</keyword>